<dbReference type="Proteomes" id="UP000464314">
    <property type="component" value="Chromosome"/>
</dbReference>
<evidence type="ECO:0000256" key="1">
    <source>
        <dbReference type="ARBA" id="ARBA00007164"/>
    </source>
</evidence>
<accession>A0A6P1TWB3</accession>
<gene>
    <name evidence="11" type="ORF">Ana3638_17605</name>
</gene>
<feature type="active site" evidence="7">
    <location>
        <position position="140"/>
    </location>
</feature>
<dbReference type="Gene3D" id="3.40.710.10">
    <property type="entry name" value="DD-peptidase/beta-lactamase superfamily"/>
    <property type="match status" value="1"/>
</dbReference>
<dbReference type="EMBL" id="CP048000">
    <property type="protein sequence ID" value="QHQ63798.1"/>
    <property type="molecule type" value="Genomic_DNA"/>
</dbReference>
<evidence type="ECO:0000256" key="8">
    <source>
        <dbReference type="PIRSR" id="PIRSR618044-2"/>
    </source>
</evidence>
<dbReference type="InterPro" id="IPR012338">
    <property type="entry name" value="Beta-lactam/transpept-like"/>
</dbReference>
<feature type="active site" description="Proton acceptor" evidence="7">
    <location>
        <position position="88"/>
    </location>
</feature>
<evidence type="ECO:0000313" key="11">
    <source>
        <dbReference type="EMBL" id="QHQ63798.1"/>
    </source>
</evidence>
<dbReference type="PRINTS" id="PR00725">
    <property type="entry name" value="DADACBPTASE1"/>
</dbReference>
<keyword evidence="4" id="KW-0133">Cell shape</keyword>
<evidence type="ECO:0000256" key="2">
    <source>
        <dbReference type="ARBA" id="ARBA00022729"/>
    </source>
</evidence>
<evidence type="ECO:0000256" key="6">
    <source>
        <dbReference type="ARBA" id="ARBA00023316"/>
    </source>
</evidence>
<feature type="binding site" evidence="8">
    <location>
        <position position="247"/>
    </location>
    <ligand>
        <name>substrate</name>
    </ligand>
</feature>
<dbReference type="AlphaFoldDB" id="A0A6P1TWB3"/>
<keyword evidence="6" id="KW-0961">Cell wall biogenesis/degradation</keyword>
<dbReference type="GO" id="GO:0071555">
    <property type="term" value="P:cell wall organization"/>
    <property type="evidence" value="ECO:0007669"/>
    <property type="project" value="UniProtKB-KW"/>
</dbReference>
<evidence type="ECO:0000256" key="3">
    <source>
        <dbReference type="ARBA" id="ARBA00022801"/>
    </source>
</evidence>
<organism evidence="11 12">
    <name type="scientific">Anaerocolumna sedimenticola</name>
    <dbReference type="NCBI Taxonomy" id="2696063"/>
    <lineage>
        <taxon>Bacteria</taxon>
        <taxon>Bacillati</taxon>
        <taxon>Bacillota</taxon>
        <taxon>Clostridia</taxon>
        <taxon>Lachnospirales</taxon>
        <taxon>Lachnospiraceae</taxon>
        <taxon>Anaerocolumna</taxon>
    </lineage>
</organism>
<dbReference type="InterPro" id="IPR001967">
    <property type="entry name" value="Peptidase_S11_N"/>
</dbReference>
<evidence type="ECO:0000256" key="4">
    <source>
        <dbReference type="ARBA" id="ARBA00022960"/>
    </source>
</evidence>
<feature type="active site" description="Acyl-ester intermediate" evidence="7">
    <location>
        <position position="85"/>
    </location>
</feature>
<protein>
    <recommendedName>
        <fullName evidence="10">Peptidase S11 D-alanyl-D-alanine carboxypeptidase A N-terminal domain-containing protein</fullName>
    </recommendedName>
</protein>
<evidence type="ECO:0000313" key="12">
    <source>
        <dbReference type="Proteomes" id="UP000464314"/>
    </source>
</evidence>
<dbReference type="KEGG" id="anr:Ana3638_17605"/>
<evidence type="ECO:0000259" key="10">
    <source>
        <dbReference type="Pfam" id="PF00768"/>
    </source>
</evidence>
<keyword evidence="3" id="KW-0378">Hydrolase</keyword>
<reference evidence="11 12" key="1">
    <citation type="submission" date="2020-01" db="EMBL/GenBank/DDBJ databases">
        <title>Genome analysis of Anaerocolumna sp. CBA3638.</title>
        <authorList>
            <person name="Kim J."/>
            <person name="Roh S.W."/>
        </authorList>
    </citation>
    <scope>NUCLEOTIDE SEQUENCE [LARGE SCALE GENOMIC DNA]</scope>
    <source>
        <strain evidence="11 12">CBA3638</strain>
    </source>
</reference>
<keyword evidence="5" id="KW-0573">Peptidoglycan synthesis</keyword>
<keyword evidence="12" id="KW-1185">Reference proteome</keyword>
<dbReference type="PANTHER" id="PTHR21581">
    <property type="entry name" value="D-ALANYL-D-ALANINE CARBOXYPEPTIDASE"/>
    <property type="match status" value="1"/>
</dbReference>
<keyword evidence="2" id="KW-0732">Signal</keyword>
<dbReference type="GO" id="GO:0009252">
    <property type="term" value="P:peptidoglycan biosynthetic process"/>
    <property type="evidence" value="ECO:0007669"/>
    <property type="project" value="UniProtKB-KW"/>
</dbReference>
<dbReference type="GO" id="GO:0009002">
    <property type="term" value="F:serine-type D-Ala-D-Ala carboxypeptidase activity"/>
    <property type="evidence" value="ECO:0007669"/>
    <property type="project" value="InterPro"/>
</dbReference>
<dbReference type="InterPro" id="IPR018044">
    <property type="entry name" value="Peptidase_S11"/>
</dbReference>
<feature type="domain" description="Peptidase S11 D-alanyl-D-alanine carboxypeptidase A N-terminal" evidence="10">
    <location>
        <begin position="55"/>
        <end position="274"/>
    </location>
</feature>
<sequence>MGITYFEGITDKLQAENINSPNTDKSSEADTDSELEKLEKKIMESADSANNESIKLYAQSAALMDADTGRVLYEKNGYKEMPMASTTKIMTCIVALENAKLDDIVTVSKYASTMPDVQLNIREGEQFKLSDLLYSLMLESHNDVAVAIAEHVGGSVEGFAKMMNKKAKELGCEHTRFVTPNGLDAEGHYTTAVELAKIASYAVKNDEFIKITNTSAWEFQELKKGRTFSVSNKDRFLYIYDGAIGVKTGFTGKAGYCFVGAVKKDNKTFISTVLACGWPPHKSYKWSDTTKLMDFGMDNFELKQIFKADKVFNPVYVEDGKKNYVDLYYEGTLLY</sequence>
<dbReference type="Pfam" id="PF00768">
    <property type="entry name" value="Peptidase_S11"/>
    <property type="match status" value="1"/>
</dbReference>
<dbReference type="GO" id="GO:0006508">
    <property type="term" value="P:proteolysis"/>
    <property type="evidence" value="ECO:0007669"/>
    <property type="project" value="InterPro"/>
</dbReference>
<dbReference type="SUPFAM" id="SSF56601">
    <property type="entry name" value="beta-lactamase/transpeptidase-like"/>
    <property type="match status" value="1"/>
</dbReference>
<name>A0A6P1TWB3_9FIRM</name>
<dbReference type="PANTHER" id="PTHR21581:SF33">
    <property type="entry name" value="D-ALANYL-D-ALANINE CARBOXYPEPTIDASE DACB"/>
    <property type="match status" value="1"/>
</dbReference>
<proteinExistence type="inferred from homology"/>
<comment type="similarity">
    <text evidence="1 9">Belongs to the peptidase S11 family.</text>
</comment>
<evidence type="ECO:0000256" key="7">
    <source>
        <dbReference type="PIRSR" id="PIRSR618044-1"/>
    </source>
</evidence>
<dbReference type="GO" id="GO:0008360">
    <property type="term" value="P:regulation of cell shape"/>
    <property type="evidence" value="ECO:0007669"/>
    <property type="project" value="UniProtKB-KW"/>
</dbReference>
<evidence type="ECO:0000256" key="9">
    <source>
        <dbReference type="RuleBase" id="RU004016"/>
    </source>
</evidence>
<evidence type="ECO:0000256" key="5">
    <source>
        <dbReference type="ARBA" id="ARBA00022984"/>
    </source>
</evidence>